<accession>A0A2A2LW17</accession>
<evidence type="ECO:0000313" key="3">
    <source>
        <dbReference type="Proteomes" id="UP000218231"/>
    </source>
</evidence>
<reference evidence="2 3" key="1">
    <citation type="journal article" date="2017" name="Curr. Biol.">
        <title>Genome architecture and evolution of a unichromosomal asexual nematode.</title>
        <authorList>
            <person name="Fradin H."/>
            <person name="Zegar C."/>
            <person name="Gutwein M."/>
            <person name="Lucas J."/>
            <person name="Kovtun M."/>
            <person name="Corcoran D."/>
            <person name="Baugh L.R."/>
            <person name="Kiontke K."/>
            <person name="Gunsalus K."/>
            <person name="Fitch D.H."/>
            <person name="Piano F."/>
        </authorList>
    </citation>
    <scope>NUCLEOTIDE SEQUENCE [LARGE SCALE GENOMIC DNA]</scope>
    <source>
        <strain evidence="2">PF1309</strain>
    </source>
</reference>
<feature type="region of interest" description="Disordered" evidence="1">
    <location>
        <begin position="1"/>
        <end position="122"/>
    </location>
</feature>
<evidence type="ECO:0000313" key="2">
    <source>
        <dbReference type="EMBL" id="PAV90402.1"/>
    </source>
</evidence>
<feature type="compositionally biased region" description="Basic and acidic residues" evidence="1">
    <location>
        <begin position="372"/>
        <end position="383"/>
    </location>
</feature>
<feature type="compositionally biased region" description="Basic and acidic residues" evidence="1">
    <location>
        <begin position="57"/>
        <end position="76"/>
    </location>
</feature>
<feature type="region of interest" description="Disordered" evidence="1">
    <location>
        <begin position="476"/>
        <end position="506"/>
    </location>
</feature>
<feature type="compositionally biased region" description="Basic and acidic residues" evidence="1">
    <location>
        <begin position="106"/>
        <end position="121"/>
    </location>
</feature>
<dbReference type="Proteomes" id="UP000218231">
    <property type="component" value="Unassembled WGS sequence"/>
</dbReference>
<protein>
    <submittedName>
        <fullName evidence="2">Uncharacterized protein</fullName>
    </submittedName>
</protein>
<dbReference type="AlphaFoldDB" id="A0A2A2LW17"/>
<name>A0A2A2LW17_9BILA</name>
<feature type="region of interest" description="Disordered" evidence="1">
    <location>
        <begin position="540"/>
        <end position="582"/>
    </location>
</feature>
<organism evidence="2 3">
    <name type="scientific">Diploscapter pachys</name>
    <dbReference type="NCBI Taxonomy" id="2018661"/>
    <lineage>
        <taxon>Eukaryota</taxon>
        <taxon>Metazoa</taxon>
        <taxon>Ecdysozoa</taxon>
        <taxon>Nematoda</taxon>
        <taxon>Chromadorea</taxon>
        <taxon>Rhabditida</taxon>
        <taxon>Rhabditina</taxon>
        <taxon>Rhabditomorpha</taxon>
        <taxon>Rhabditoidea</taxon>
        <taxon>Rhabditidae</taxon>
        <taxon>Diploscapter</taxon>
    </lineage>
</organism>
<feature type="compositionally biased region" description="Basic residues" evidence="1">
    <location>
        <begin position="1"/>
        <end position="12"/>
    </location>
</feature>
<keyword evidence="3" id="KW-1185">Reference proteome</keyword>
<evidence type="ECO:0000256" key="1">
    <source>
        <dbReference type="SAM" id="MobiDB-lite"/>
    </source>
</evidence>
<sequence>MGKPKSKSKAQKSKHDGKEKDLVKRVTFAVKQAAKGKGSWRREAEPVKGQKRGKDRRNKDKESEDRGSDGGRKEEASSGEEDSDDEFLPQEDDDEDEDDMTIDEETERRESRQVKLQEKKPLPKKVKDRLIDACNHGQKRYLFNMEKIEKKYARLTKDQHVGTAILFDVKDGKWKFGEEELRMKDAAGYINNIARKNNQIGFANISAPCNSEVLKDQVSSRALKRIQMLDQKFNERLDLEKRGAMVVWGKNKEVAEPNRNGRVDWQRASVQPHIIRETETIEFPSFAFDADYARLFEGEKKKKNDGLAIEMEQLSIGECNQFFLPVRSPPKKLSAPALAPKPEVVDTDVPLPIDVQVECEIDFPQDENVQSNEDRDRQKERKPLTMRQLMTPVQEEEKEAEQSGDAEDPNETVPETPHQSQILDRLNEETASPTSFPMPSILSIATPESRLSIGSSAASQNRKRRRTADEMMIEDARQLLSPQRKVKREEEQKEQEDNMKTTDLPVTQIDTNYSIHSDSLLQQTEIDDYNVADLDRTANVTIRRKKKKSPPVQSIPTPLRRSSRRSNNSQLPATPVHPPSISRVSSCSSIVGSIDGNIGSDCETLDEADNENARHKDKELSLSFHLPLEGEALWFQTLDNITDIFSDSSELKTVFGVKRESIPSVLLNCTNPIELWINTPSLIGEVDEKFDDFDKRIRRMHAQAKQTGMNSLAGYIRQ</sequence>
<feature type="compositionally biased region" description="Acidic residues" evidence="1">
    <location>
        <begin position="394"/>
        <end position="410"/>
    </location>
</feature>
<feature type="compositionally biased region" description="Basic and acidic residues" evidence="1">
    <location>
        <begin position="487"/>
        <end position="500"/>
    </location>
</feature>
<proteinExistence type="predicted"/>
<comment type="caution">
    <text evidence="2">The sequence shown here is derived from an EMBL/GenBank/DDBJ whole genome shotgun (WGS) entry which is preliminary data.</text>
</comment>
<gene>
    <name evidence="2" type="ORF">WR25_06551</name>
</gene>
<feature type="region of interest" description="Disordered" evidence="1">
    <location>
        <begin position="362"/>
        <end position="421"/>
    </location>
</feature>
<feature type="compositionally biased region" description="Acidic residues" evidence="1">
    <location>
        <begin position="77"/>
        <end position="105"/>
    </location>
</feature>
<dbReference type="EMBL" id="LIAE01006377">
    <property type="protein sequence ID" value="PAV90402.1"/>
    <property type="molecule type" value="Genomic_DNA"/>
</dbReference>
<feature type="compositionally biased region" description="Basic and acidic residues" evidence="1">
    <location>
        <begin position="13"/>
        <end position="24"/>
    </location>
</feature>